<dbReference type="GeneTree" id="ENSGT00980000201395"/>
<dbReference type="PANTHER" id="PTHR45737:SF6">
    <property type="entry name" value="VON WILLEBRAND FACTOR A DOMAIN-CONTAINING PROTEIN 5A"/>
    <property type="match status" value="1"/>
</dbReference>
<evidence type="ECO:0000313" key="1">
    <source>
        <dbReference type="Ensembl" id="ENSEBUP00000014813.1"/>
    </source>
</evidence>
<protein>
    <submittedName>
        <fullName evidence="1">Uncharacterized protein</fullName>
    </submittedName>
</protein>
<evidence type="ECO:0000313" key="2">
    <source>
        <dbReference type="Proteomes" id="UP000694388"/>
    </source>
</evidence>
<dbReference type="AlphaFoldDB" id="A0A8C4WW02"/>
<reference evidence="1" key="2">
    <citation type="submission" date="2025-09" db="UniProtKB">
        <authorList>
            <consortium name="Ensembl"/>
        </authorList>
    </citation>
    <scope>IDENTIFICATION</scope>
</reference>
<name>A0A8C4WW02_EPTBU</name>
<keyword evidence="2" id="KW-1185">Reference proteome</keyword>
<proteinExistence type="predicted"/>
<dbReference type="PANTHER" id="PTHR45737">
    <property type="entry name" value="VON WILLEBRAND FACTOR A DOMAIN-CONTAINING PROTEIN 5A"/>
    <property type="match status" value="1"/>
</dbReference>
<reference evidence="1" key="1">
    <citation type="submission" date="2025-08" db="UniProtKB">
        <authorList>
            <consortium name="Ensembl"/>
        </authorList>
    </citation>
    <scope>IDENTIFICATION</scope>
</reference>
<sequence>MPLIRVPRQMMGHKGGLQSCVPSGIHFPSPPPLPSFGFLASTDSAGGSGAFSKMRSKVKLQGARNSNTVPPKQSTELNIVQLQRADGSWELKPELAKALSCKLPEIEAAKPKDASNPQWATVLALVWLHGQAADSQDEWGLLAKKAYNWLKKQGMDIVNWVAEANKLLNTSVDHKDLQ</sequence>
<accession>A0A8C4WW02</accession>
<dbReference type="Proteomes" id="UP000694388">
    <property type="component" value="Unplaced"/>
</dbReference>
<organism evidence="1 2">
    <name type="scientific">Eptatretus burgeri</name>
    <name type="common">Inshore hagfish</name>
    <dbReference type="NCBI Taxonomy" id="7764"/>
    <lineage>
        <taxon>Eukaryota</taxon>
        <taxon>Metazoa</taxon>
        <taxon>Chordata</taxon>
        <taxon>Craniata</taxon>
        <taxon>Vertebrata</taxon>
        <taxon>Cyclostomata</taxon>
        <taxon>Myxini</taxon>
        <taxon>Myxiniformes</taxon>
        <taxon>Myxinidae</taxon>
        <taxon>Eptatretinae</taxon>
        <taxon>Eptatretus</taxon>
    </lineage>
</organism>
<dbReference type="Ensembl" id="ENSEBUT00000015389.1">
    <property type="protein sequence ID" value="ENSEBUP00000014813.1"/>
    <property type="gene ID" value="ENSEBUG00000009340.1"/>
</dbReference>